<gene>
    <name evidence="2" type="ORF">PRK78_001864</name>
</gene>
<dbReference type="AlphaFoldDB" id="A0AAF0DEW0"/>
<evidence type="ECO:0000313" key="3">
    <source>
        <dbReference type="Proteomes" id="UP001219355"/>
    </source>
</evidence>
<name>A0AAF0DEW0_9EURO</name>
<proteinExistence type="predicted"/>
<keyword evidence="3" id="KW-1185">Reference proteome</keyword>
<feature type="region of interest" description="Disordered" evidence="1">
    <location>
        <begin position="1"/>
        <end position="36"/>
    </location>
</feature>
<evidence type="ECO:0000313" key="2">
    <source>
        <dbReference type="EMBL" id="WEW56421.1"/>
    </source>
</evidence>
<organism evidence="2 3">
    <name type="scientific">Emydomyces testavorans</name>
    <dbReference type="NCBI Taxonomy" id="2070801"/>
    <lineage>
        <taxon>Eukaryota</taxon>
        <taxon>Fungi</taxon>
        <taxon>Dikarya</taxon>
        <taxon>Ascomycota</taxon>
        <taxon>Pezizomycotina</taxon>
        <taxon>Eurotiomycetes</taxon>
        <taxon>Eurotiomycetidae</taxon>
        <taxon>Onygenales</taxon>
        <taxon>Nannizziopsiaceae</taxon>
        <taxon>Emydomyces</taxon>
    </lineage>
</organism>
<dbReference type="Proteomes" id="UP001219355">
    <property type="component" value="Chromosome 1"/>
</dbReference>
<protein>
    <submittedName>
        <fullName evidence="2">Uncharacterized protein</fullName>
    </submittedName>
</protein>
<sequence length="84" mass="9106">MAYYEPQGWQAPVRQGSWEQPAPPSRSGTSSTAQRDDTAAFASQFDGNVDSLGVTMVGSLYPASVNFTTHVFQHLENQGLDGQK</sequence>
<dbReference type="EMBL" id="CP120627">
    <property type="protein sequence ID" value="WEW56421.1"/>
    <property type="molecule type" value="Genomic_DNA"/>
</dbReference>
<evidence type="ECO:0000256" key="1">
    <source>
        <dbReference type="SAM" id="MobiDB-lite"/>
    </source>
</evidence>
<accession>A0AAF0DEW0</accession>
<reference evidence="2" key="1">
    <citation type="submission" date="2023-03" db="EMBL/GenBank/DDBJ databases">
        <title>Emydomyces testavorans Genome Sequence.</title>
        <authorList>
            <person name="Hoyer L."/>
        </authorList>
    </citation>
    <scope>NUCLEOTIDE SEQUENCE</scope>
    <source>
        <strain evidence="2">16-2883</strain>
    </source>
</reference>